<reference evidence="1 2" key="1">
    <citation type="journal article" date="2012" name="J. Bacteriol.">
        <title>Complete genome sequences of Desulfosporosinus orientis DSM765T, Desulfosporosinus youngiae DSM17734T, Desulfosporosinus meridiei DSM13257T, and Desulfosporosinus acidiphilus DSM22704T.</title>
        <authorList>
            <person name="Pester M."/>
            <person name="Brambilla E."/>
            <person name="Alazard D."/>
            <person name="Rattei T."/>
            <person name="Weinmaier T."/>
            <person name="Han J."/>
            <person name="Lucas S."/>
            <person name="Lapidus A."/>
            <person name="Cheng J.F."/>
            <person name="Goodwin L."/>
            <person name="Pitluck S."/>
            <person name="Peters L."/>
            <person name="Ovchinnikova G."/>
            <person name="Teshima H."/>
            <person name="Detter J.C."/>
            <person name="Han C.S."/>
            <person name="Tapia R."/>
            <person name="Land M.L."/>
            <person name="Hauser L."/>
            <person name="Kyrpides N.C."/>
            <person name="Ivanova N.N."/>
            <person name="Pagani I."/>
            <person name="Huntmann M."/>
            <person name="Wei C.L."/>
            <person name="Davenport K.W."/>
            <person name="Daligault H."/>
            <person name="Chain P.S."/>
            <person name="Chen A."/>
            <person name="Mavromatis K."/>
            <person name="Markowitz V."/>
            <person name="Szeto E."/>
            <person name="Mikhailova N."/>
            <person name="Pati A."/>
            <person name="Wagner M."/>
            <person name="Woyke T."/>
            <person name="Ollivier B."/>
            <person name="Klenk H.P."/>
            <person name="Spring S."/>
            <person name="Loy A."/>
        </authorList>
    </citation>
    <scope>NUCLEOTIDE SEQUENCE [LARGE SCALE GENOMIC DNA]</scope>
    <source>
        <strain evidence="2">DSM 22704 / JCM 16185 / SJ4</strain>
    </source>
</reference>
<sequence>MGNSLTSFPFKMTTDELSSWAKGAFHSGTMYKRVVNRKSIEDIYVLGVYRNWISIQGIGNDHCVQLGNLLAREEELYVQNEKGQWKLVHPFFRYDLKVESIERQHETTEQLELFAM</sequence>
<dbReference type="Proteomes" id="UP000002892">
    <property type="component" value="Chromosome"/>
</dbReference>
<dbReference type="AlphaFoldDB" id="I4DB20"/>
<dbReference type="RefSeq" id="WP_014828980.1">
    <property type="nucleotide sequence ID" value="NC_018068.1"/>
</dbReference>
<evidence type="ECO:0000313" key="1">
    <source>
        <dbReference type="EMBL" id="AFM42994.1"/>
    </source>
</evidence>
<evidence type="ECO:0000313" key="2">
    <source>
        <dbReference type="Proteomes" id="UP000002892"/>
    </source>
</evidence>
<keyword evidence="2" id="KW-1185">Reference proteome</keyword>
<protein>
    <submittedName>
        <fullName evidence="1">Uncharacterized protein</fullName>
    </submittedName>
</protein>
<name>I4DB20_DESAJ</name>
<dbReference type="STRING" id="646529.Desaci_4132"/>
<accession>I4DB20</accession>
<gene>
    <name evidence="1" type="ordered locus">Desaci_4132</name>
</gene>
<dbReference type="KEGG" id="dai:Desaci_4132"/>
<dbReference type="HOGENOM" id="CLU_2092832_0_0_9"/>
<dbReference type="EMBL" id="CP003639">
    <property type="protein sequence ID" value="AFM42994.1"/>
    <property type="molecule type" value="Genomic_DNA"/>
</dbReference>
<organism evidence="1 2">
    <name type="scientific">Desulfosporosinus acidiphilus (strain DSM 22704 / JCM 16185 / SJ4)</name>
    <dbReference type="NCBI Taxonomy" id="646529"/>
    <lineage>
        <taxon>Bacteria</taxon>
        <taxon>Bacillati</taxon>
        <taxon>Bacillota</taxon>
        <taxon>Clostridia</taxon>
        <taxon>Eubacteriales</taxon>
        <taxon>Desulfitobacteriaceae</taxon>
        <taxon>Desulfosporosinus</taxon>
    </lineage>
</organism>
<proteinExistence type="predicted"/>